<feature type="transmembrane region" description="Helical" evidence="1">
    <location>
        <begin position="69"/>
        <end position="90"/>
    </location>
</feature>
<evidence type="ECO:0000313" key="4">
    <source>
        <dbReference type="Proteomes" id="UP001190002"/>
    </source>
</evidence>
<evidence type="ECO:0000256" key="1">
    <source>
        <dbReference type="SAM" id="Phobius"/>
    </source>
</evidence>
<protein>
    <submittedName>
        <fullName evidence="2">Uncharacterized protein</fullName>
    </submittedName>
</protein>
<accession>A0AAD2AJP2</accession>
<name>A0AAD2AJP2_9RALS</name>
<keyword evidence="1" id="KW-1133">Transmembrane helix</keyword>
<proteinExistence type="predicted"/>
<gene>
    <name evidence="3" type="ORF">R77569_00185</name>
    <name evidence="2" type="ORF">R77591_01385</name>
</gene>
<evidence type="ECO:0000313" key="3">
    <source>
        <dbReference type="EMBL" id="CAJ0849360.1"/>
    </source>
</evidence>
<dbReference type="Proteomes" id="UP001190002">
    <property type="component" value="Unassembled WGS sequence"/>
</dbReference>
<dbReference type="Proteomes" id="UP001190452">
    <property type="component" value="Unassembled WGS sequence"/>
</dbReference>
<keyword evidence="1" id="KW-0812">Transmembrane</keyword>
<keyword evidence="1" id="KW-0472">Membrane</keyword>
<dbReference type="EMBL" id="CAUDKV010000001">
    <property type="protein sequence ID" value="CAJ0849360.1"/>
    <property type="molecule type" value="Genomic_DNA"/>
</dbReference>
<evidence type="ECO:0000313" key="2">
    <source>
        <dbReference type="EMBL" id="CAJ0681526.1"/>
    </source>
</evidence>
<keyword evidence="5" id="KW-1185">Reference proteome</keyword>
<evidence type="ECO:0000313" key="5">
    <source>
        <dbReference type="Proteomes" id="UP001190452"/>
    </source>
</evidence>
<dbReference type="EMBL" id="CATVXE010000004">
    <property type="protein sequence ID" value="CAJ0681526.1"/>
    <property type="molecule type" value="Genomic_DNA"/>
</dbReference>
<feature type="transmembrane region" description="Helical" evidence="1">
    <location>
        <begin position="12"/>
        <end position="29"/>
    </location>
</feature>
<dbReference type="AlphaFoldDB" id="A0AAD2AJP2"/>
<dbReference type="RefSeq" id="WP_096744371.1">
    <property type="nucleotide sequence ID" value="NZ_CATVXE010000004.1"/>
</dbReference>
<comment type="caution">
    <text evidence="2">The sequence shown here is derived from an EMBL/GenBank/DDBJ whole genome shotgun (WGS) entry which is preliminary data.</text>
</comment>
<sequence length="91" mass="10267">MDAGLFVIEQPGLFKAAMALALPLAYWLWRRFFEDRHGFLRSLRMALQPDIVSALRGEYADAFWEMLRLLAFAAGCAAGLTLIYKGLCLIL</sequence>
<organism evidence="2 4">
    <name type="scientific">Ralstonia mannitolilytica</name>
    <dbReference type="NCBI Taxonomy" id="105219"/>
    <lineage>
        <taxon>Bacteria</taxon>
        <taxon>Pseudomonadati</taxon>
        <taxon>Pseudomonadota</taxon>
        <taxon>Betaproteobacteria</taxon>
        <taxon>Burkholderiales</taxon>
        <taxon>Burkholderiaceae</taxon>
        <taxon>Ralstonia</taxon>
    </lineage>
</organism>
<reference evidence="2 5" key="1">
    <citation type="submission" date="2023-07" db="EMBL/GenBank/DDBJ databases">
        <authorList>
            <person name="Peeters C."/>
        </authorList>
    </citation>
    <scope>NUCLEOTIDE SEQUENCE</scope>
    <source>
        <strain evidence="3 5">R-77569</strain>
        <strain evidence="2">R-77591</strain>
    </source>
</reference>